<proteinExistence type="predicted"/>
<gene>
    <name evidence="1" type="ORF">GCM10023214_18860</name>
</gene>
<protein>
    <submittedName>
        <fullName evidence="1">Uncharacterized protein</fullName>
    </submittedName>
</protein>
<dbReference type="Proteomes" id="UP001500192">
    <property type="component" value="Unassembled WGS sequence"/>
</dbReference>
<accession>A0ABP9Q8D7</accession>
<keyword evidence="2" id="KW-1185">Reference proteome</keyword>
<organism evidence="1 2">
    <name type="scientific">Amycolatopsis dongchuanensis</name>
    <dbReference type="NCBI Taxonomy" id="1070866"/>
    <lineage>
        <taxon>Bacteria</taxon>
        <taxon>Bacillati</taxon>
        <taxon>Actinomycetota</taxon>
        <taxon>Actinomycetes</taxon>
        <taxon>Pseudonocardiales</taxon>
        <taxon>Pseudonocardiaceae</taxon>
        <taxon>Amycolatopsis</taxon>
    </lineage>
</organism>
<reference evidence="2" key="1">
    <citation type="journal article" date="2019" name="Int. J. Syst. Evol. Microbiol.">
        <title>The Global Catalogue of Microorganisms (GCM) 10K type strain sequencing project: providing services to taxonomists for standard genome sequencing and annotation.</title>
        <authorList>
            <consortium name="The Broad Institute Genomics Platform"/>
            <consortium name="The Broad Institute Genome Sequencing Center for Infectious Disease"/>
            <person name="Wu L."/>
            <person name="Ma J."/>
        </authorList>
    </citation>
    <scope>NUCLEOTIDE SEQUENCE [LARGE SCALE GENOMIC DNA]</scope>
    <source>
        <strain evidence="2">JCM 18054</strain>
    </source>
</reference>
<evidence type="ECO:0000313" key="2">
    <source>
        <dbReference type="Proteomes" id="UP001500192"/>
    </source>
</evidence>
<comment type="caution">
    <text evidence="1">The sequence shown here is derived from an EMBL/GenBank/DDBJ whole genome shotgun (WGS) entry which is preliminary data.</text>
</comment>
<dbReference type="EMBL" id="BAABIB010000045">
    <property type="protein sequence ID" value="GAA5158168.1"/>
    <property type="molecule type" value="Genomic_DNA"/>
</dbReference>
<name>A0ABP9Q8D7_9PSEU</name>
<sequence>MSSMQRLVALERDYDVTIGVPAVLGEVLPHRFGEHPGDALFVAGHPVVVGRTQRHHVVVRGQEPTAGQLTDVVLALPFQGLRHFLGDDVAAEHAREGIAHQAFQASIEPFNAAHRDS</sequence>
<evidence type="ECO:0000313" key="1">
    <source>
        <dbReference type="EMBL" id="GAA5158168.1"/>
    </source>
</evidence>